<evidence type="ECO:0000313" key="6">
    <source>
        <dbReference type="Proteomes" id="UP000243232"/>
    </source>
</evidence>
<dbReference type="EMBL" id="LT629785">
    <property type="protein sequence ID" value="SDU11938.1"/>
    <property type="molecule type" value="Genomic_DNA"/>
</dbReference>
<keyword evidence="6" id="KW-1185">Reference proteome</keyword>
<dbReference type="PANTHER" id="PTHR35936:SF25">
    <property type="entry name" value="ABC TRANSPORTER SUBSTRATE-BINDING PROTEIN"/>
    <property type="match status" value="1"/>
</dbReference>
<feature type="chain" id="PRO_5009274358" evidence="3">
    <location>
        <begin position="23"/>
        <end position="258"/>
    </location>
</feature>
<organism evidence="5 6">
    <name type="scientific">Pseudomonas pohangensis</name>
    <dbReference type="NCBI Taxonomy" id="364197"/>
    <lineage>
        <taxon>Bacteria</taxon>
        <taxon>Pseudomonadati</taxon>
        <taxon>Pseudomonadota</taxon>
        <taxon>Gammaproteobacteria</taxon>
        <taxon>Pseudomonadales</taxon>
        <taxon>Pseudomonadaceae</taxon>
        <taxon>Pseudomonas</taxon>
    </lineage>
</organism>
<dbReference type="Pfam" id="PF00497">
    <property type="entry name" value="SBP_bac_3"/>
    <property type="match status" value="1"/>
</dbReference>
<gene>
    <name evidence="5" type="ORF">SAMN05216296_1882</name>
</gene>
<evidence type="ECO:0000256" key="1">
    <source>
        <dbReference type="ARBA" id="ARBA00010333"/>
    </source>
</evidence>
<dbReference type="SUPFAM" id="SSF53850">
    <property type="entry name" value="Periplasmic binding protein-like II"/>
    <property type="match status" value="1"/>
</dbReference>
<dbReference type="STRING" id="364197.SAMN05216296_1882"/>
<name>A0A1H2FY22_9PSED</name>
<evidence type="ECO:0000256" key="3">
    <source>
        <dbReference type="SAM" id="SignalP"/>
    </source>
</evidence>
<feature type="signal peptide" evidence="3">
    <location>
        <begin position="1"/>
        <end position="22"/>
    </location>
</feature>
<evidence type="ECO:0000313" key="5">
    <source>
        <dbReference type="EMBL" id="SDU11938.1"/>
    </source>
</evidence>
<dbReference type="AlphaFoldDB" id="A0A1H2FY22"/>
<dbReference type="Proteomes" id="UP000243232">
    <property type="component" value="Chromosome I"/>
</dbReference>
<accession>A0A1H2FY22</accession>
<comment type="similarity">
    <text evidence="1">Belongs to the bacterial solute-binding protein 3 family.</text>
</comment>
<dbReference type="InterPro" id="IPR001638">
    <property type="entry name" value="Solute-binding_3/MltF_N"/>
</dbReference>
<evidence type="ECO:0000259" key="4">
    <source>
        <dbReference type="SMART" id="SM00062"/>
    </source>
</evidence>
<feature type="domain" description="Solute-binding protein family 3/N-terminal" evidence="4">
    <location>
        <begin position="26"/>
        <end position="252"/>
    </location>
</feature>
<dbReference type="Gene3D" id="3.40.190.10">
    <property type="entry name" value="Periplasmic binding protein-like II"/>
    <property type="match status" value="2"/>
</dbReference>
<protein>
    <submittedName>
        <fullName evidence="5">ABC-type amino acid transport substrate-binding protein</fullName>
    </submittedName>
</protein>
<dbReference type="SMART" id="SM00062">
    <property type="entry name" value="PBPb"/>
    <property type="match status" value="1"/>
</dbReference>
<proteinExistence type="inferred from homology"/>
<sequence>MLKCINRYCSILLLCFAGTLSAAEEVVIFGDNNYQPVIFSDAQGHSAGILPQLLRQFARDSGAAITIKLYPWKRAYFSAEKGLGGVIGLSRTNQRMAIFDYSAPIYDDSISVIVIKGHAFPFNTLADLAGKKIGVQSGASYGSEVDAAIKAGHLTVEADQSHTSRLKKLLHGRIDAAFIGNGERGLQNLLDSDEQLAANREQFVILPRPLTNDLLYLGFAKSMHMQAFLQRFNAWLAEAQKNRSIEGISSMPAVESAD</sequence>
<evidence type="ECO:0000256" key="2">
    <source>
        <dbReference type="ARBA" id="ARBA00022729"/>
    </source>
</evidence>
<keyword evidence="2 3" id="KW-0732">Signal</keyword>
<dbReference type="RefSeq" id="WP_090194442.1">
    <property type="nucleotide sequence ID" value="NZ_LT629785.1"/>
</dbReference>
<dbReference type="OrthoDB" id="5455619at2"/>
<reference evidence="6" key="1">
    <citation type="submission" date="2016-10" db="EMBL/GenBank/DDBJ databases">
        <authorList>
            <person name="Varghese N."/>
            <person name="Submissions S."/>
        </authorList>
    </citation>
    <scope>NUCLEOTIDE SEQUENCE [LARGE SCALE GENOMIC DNA]</scope>
    <source>
        <strain evidence="6">DSM 17875</strain>
    </source>
</reference>
<dbReference type="PANTHER" id="PTHR35936">
    <property type="entry name" value="MEMBRANE-BOUND LYTIC MUREIN TRANSGLYCOSYLASE F"/>
    <property type="match status" value="1"/>
</dbReference>